<reference evidence="3" key="1">
    <citation type="submission" date="2016-03" db="EMBL/GenBank/DDBJ databases">
        <authorList>
            <person name="Devillers Hugo."/>
        </authorList>
    </citation>
    <scope>NUCLEOTIDE SEQUENCE [LARGE SCALE GENOMIC DNA]</scope>
</reference>
<keyword evidence="3" id="KW-1185">Reference proteome</keyword>
<accession>A0A1G4IPY3</accession>
<dbReference type="GO" id="GO:0005666">
    <property type="term" value="C:RNA polymerase III complex"/>
    <property type="evidence" value="ECO:0007669"/>
    <property type="project" value="TreeGrafter"/>
</dbReference>
<evidence type="ECO:0000256" key="1">
    <source>
        <dbReference type="SAM" id="MobiDB-lite"/>
    </source>
</evidence>
<protein>
    <submittedName>
        <fullName evidence="2">LAME_0A05754g1_1</fullName>
    </submittedName>
</protein>
<evidence type="ECO:0000313" key="3">
    <source>
        <dbReference type="Proteomes" id="UP000191144"/>
    </source>
</evidence>
<proteinExistence type="predicted"/>
<gene>
    <name evidence="2" type="ORF">LAME_0A05754G</name>
</gene>
<evidence type="ECO:0000313" key="2">
    <source>
        <dbReference type="EMBL" id="SCU78774.1"/>
    </source>
</evidence>
<name>A0A1G4IPY3_9SACH</name>
<sequence length="267" mass="29863">MTILNIQSKTRHKTMSETPERSQSQLFVTEEDEDVVMTNETAEDAAENDPVVSEIPINLTNGPFPLHILQYLNKPRKIAQDAVLHPPVSQVRYKTKSALWELDVPVNTEVFYDKNRAEDNWDSVAHQTLKGVSVPSEGQYVGLMVQNELYLAPVEAVAQVRPFFKYIDSAAARAKRDDDDLGSQQAANPQAKKAQMVTMSVKSSSEANQPRLGGALLAHKVADEEPPQELEWIEGTFPQFQQSVITEEARVRLQPLGKSDDYLSKAM</sequence>
<dbReference type="GO" id="GO:0042797">
    <property type="term" value="P:tRNA transcription by RNA polymerase III"/>
    <property type="evidence" value="ECO:0007669"/>
    <property type="project" value="TreeGrafter"/>
</dbReference>
<dbReference type="InterPro" id="IPR006886">
    <property type="entry name" value="RNA_pol_III_Rpc5"/>
</dbReference>
<dbReference type="AlphaFoldDB" id="A0A1G4IPY3"/>
<organism evidence="2 3">
    <name type="scientific">Lachancea meyersii CBS 8951</name>
    <dbReference type="NCBI Taxonomy" id="1266667"/>
    <lineage>
        <taxon>Eukaryota</taxon>
        <taxon>Fungi</taxon>
        <taxon>Dikarya</taxon>
        <taxon>Ascomycota</taxon>
        <taxon>Saccharomycotina</taxon>
        <taxon>Saccharomycetes</taxon>
        <taxon>Saccharomycetales</taxon>
        <taxon>Saccharomycetaceae</taxon>
        <taxon>Lachancea</taxon>
    </lineage>
</organism>
<dbReference type="PANTHER" id="PTHR12069:SF0">
    <property type="entry name" value="DNA-DIRECTED RNA POLYMERASE III SUBUNIT RPC5"/>
    <property type="match status" value="1"/>
</dbReference>
<feature type="region of interest" description="Disordered" evidence="1">
    <location>
        <begin position="1"/>
        <end position="23"/>
    </location>
</feature>
<dbReference type="PANTHER" id="PTHR12069">
    <property type="entry name" value="DNA-DIRECTED RNA POLYMERASES III 80 KDA POLYPEPTIDE RNA POLYMERASE III SUBUNIT 5"/>
    <property type="match status" value="1"/>
</dbReference>
<feature type="compositionally biased region" description="Low complexity" evidence="1">
    <location>
        <begin position="184"/>
        <end position="194"/>
    </location>
</feature>
<dbReference type="Proteomes" id="UP000191144">
    <property type="component" value="Chromosome A"/>
</dbReference>
<dbReference type="Pfam" id="PF04801">
    <property type="entry name" value="RPC5"/>
    <property type="match status" value="1"/>
</dbReference>
<dbReference type="OrthoDB" id="340681at2759"/>
<dbReference type="EMBL" id="LT598483">
    <property type="protein sequence ID" value="SCU78774.1"/>
    <property type="molecule type" value="Genomic_DNA"/>
</dbReference>
<feature type="region of interest" description="Disordered" evidence="1">
    <location>
        <begin position="175"/>
        <end position="194"/>
    </location>
</feature>